<dbReference type="EMBL" id="BOPF01000038">
    <property type="protein sequence ID" value="GIJ50646.1"/>
    <property type="molecule type" value="Genomic_DNA"/>
</dbReference>
<protein>
    <submittedName>
        <fullName evidence="1">Uncharacterized protein</fullName>
    </submittedName>
</protein>
<reference evidence="1" key="1">
    <citation type="submission" date="2021-01" db="EMBL/GenBank/DDBJ databases">
        <title>Whole genome shotgun sequence of Virgisporangium aliadipatigenens NBRC 105644.</title>
        <authorList>
            <person name="Komaki H."/>
            <person name="Tamura T."/>
        </authorList>
    </citation>
    <scope>NUCLEOTIDE SEQUENCE</scope>
    <source>
        <strain evidence="1">NBRC 105644</strain>
    </source>
</reference>
<dbReference type="GO" id="GO:0035312">
    <property type="term" value="F:5'-3' DNA exonuclease activity"/>
    <property type="evidence" value="ECO:0007669"/>
    <property type="project" value="TreeGrafter"/>
</dbReference>
<evidence type="ECO:0000313" key="1">
    <source>
        <dbReference type="EMBL" id="GIJ50646.1"/>
    </source>
</evidence>
<dbReference type="Proteomes" id="UP000619260">
    <property type="component" value="Unassembled WGS sequence"/>
</dbReference>
<sequence length="585" mass="63318">MVESVDSPSELLQGAASRRTLLVAGALAPAAALTGAGPEPEAGGLRAISMATHIHGPFSEGKASFEAHLAQARKNKVDVVWWTDHDFRVAAHDHRQAVHFTGAGEPDGIMAFGWTKKLDGKMAGDRVEFVDEPRSPYDQKPALRLSADGGPGTLWYAAKAWNDTYNACIADTTLSIDVRPEEKGGTLLLQVDLSHHPARKGRSAGVYVLRYRIGGTGSPKYKADGITGYVDLPAAPGQWSTITLWLTQDVQKLWPDLVAGDNALRNLKLGVTAKEKEKVSYVVDRLLFVRSRRRGQAGEDLRAEVLAAYAREYADVVQYRAYEVSLVRHLNWYGGDQTMPAFTSPPVRDNDPGRTAAMVDFLHGHGGLVCWNHPLDVEKKESLATLMRERRMLGTDLVEIGRKEWAELLWAFDVAARHALFCTAIGGSDDHDGVDWTAADEPYLTYVWAASTTRADLLAALKKGAAWWVNAAKYRGSLDLRVGGKPAMGAAIVSSAAVQVECSATSLPSGAKLEIVTGRADRDGDSPSVSTAVASAGKKTVTVRPDTYVRTQVRLADRVVAASNPVWVLTQAPPTGIPADRRRTP</sequence>
<comment type="caution">
    <text evidence="1">The sequence shown here is derived from an EMBL/GenBank/DDBJ whole genome shotgun (WGS) entry which is preliminary data.</text>
</comment>
<dbReference type="PANTHER" id="PTHR42924">
    <property type="entry name" value="EXONUCLEASE"/>
    <property type="match status" value="1"/>
</dbReference>
<dbReference type="GO" id="GO:0004534">
    <property type="term" value="F:5'-3' RNA exonuclease activity"/>
    <property type="evidence" value="ECO:0007669"/>
    <property type="project" value="TreeGrafter"/>
</dbReference>
<name>A0A8J3YVP0_9ACTN</name>
<keyword evidence="2" id="KW-1185">Reference proteome</keyword>
<accession>A0A8J3YVP0</accession>
<gene>
    <name evidence="1" type="ORF">Val02_75320</name>
</gene>
<organism evidence="1 2">
    <name type="scientific">Virgisporangium aliadipatigenens</name>
    <dbReference type="NCBI Taxonomy" id="741659"/>
    <lineage>
        <taxon>Bacteria</taxon>
        <taxon>Bacillati</taxon>
        <taxon>Actinomycetota</taxon>
        <taxon>Actinomycetes</taxon>
        <taxon>Micromonosporales</taxon>
        <taxon>Micromonosporaceae</taxon>
        <taxon>Virgisporangium</taxon>
    </lineage>
</organism>
<dbReference type="Gene3D" id="3.20.20.140">
    <property type="entry name" value="Metal-dependent hydrolases"/>
    <property type="match status" value="1"/>
</dbReference>
<dbReference type="InterPro" id="IPR006311">
    <property type="entry name" value="TAT_signal"/>
</dbReference>
<dbReference type="InterPro" id="IPR052018">
    <property type="entry name" value="PHP_domain"/>
</dbReference>
<dbReference type="PANTHER" id="PTHR42924:SF3">
    <property type="entry name" value="POLYMERASE_HISTIDINOL PHOSPHATASE N-TERMINAL DOMAIN-CONTAINING PROTEIN"/>
    <property type="match status" value="1"/>
</dbReference>
<dbReference type="PROSITE" id="PS51318">
    <property type="entry name" value="TAT"/>
    <property type="match status" value="1"/>
</dbReference>
<dbReference type="AlphaFoldDB" id="A0A8J3YVP0"/>
<proteinExistence type="predicted"/>
<dbReference type="InterPro" id="IPR016195">
    <property type="entry name" value="Pol/histidinol_Pase-like"/>
</dbReference>
<evidence type="ECO:0000313" key="2">
    <source>
        <dbReference type="Proteomes" id="UP000619260"/>
    </source>
</evidence>
<dbReference type="SUPFAM" id="SSF89550">
    <property type="entry name" value="PHP domain-like"/>
    <property type="match status" value="2"/>
</dbReference>